<gene>
    <name evidence="11" type="ORF">Cfor_11496</name>
</gene>
<evidence type="ECO:0000256" key="1">
    <source>
        <dbReference type="ARBA" id="ARBA00004123"/>
    </source>
</evidence>
<keyword evidence="4 9" id="KW-0863">Zinc-finger</keyword>
<feature type="domain" description="C2H2-type" evidence="10">
    <location>
        <begin position="130"/>
        <end position="153"/>
    </location>
</feature>
<protein>
    <recommendedName>
        <fullName evidence="10">C2H2-type domain-containing protein</fullName>
    </recommendedName>
</protein>
<dbReference type="FunFam" id="3.30.160.60:FF:000446">
    <property type="entry name" value="Zinc finger protein"/>
    <property type="match status" value="1"/>
</dbReference>
<dbReference type="FunFam" id="3.30.160.60:FF:000744">
    <property type="entry name" value="zinc finger E-box-binding homeobox 1"/>
    <property type="match status" value="1"/>
</dbReference>
<keyword evidence="12" id="KW-1185">Reference proteome</keyword>
<dbReference type="InterPro" id="IPR050331">
    <property type="entry name" value="Zinc_finger"/>
</dbReference>
<keyword evidence="5" id="KW-0862">Zinc</keyword>
<feature type="domain" description="C2H2-type" evidence="10">
    <location>
        <begin position="46"/>
        <end position="73"/>
    </location>
</feature>
<dbReference type="PANTHER" id="PTHR16515:SF66">
    <property type="entry name" value="C2H2-TYPE DOMAIN-CONTAINING PROTEIN"/>
    <property type="match status" value="1"/>
</dbReference>
<dbReference type="InterPro" id="IPR036236">
    <property type="entry name" value="Znf_C2H2_sf"/>
</dbReference>
<keyword evidence="6" id="KW-0805">Transcription regulation</keyword>
<evidence type="ECO:0000313" key="11">
    <source>
        <dbReference type="EMBL" id="GFG40154.1"/>
    </source>
</evidence>
<sequence>MKIISGNIHCNTLDRGNQINKEHDTEYMGMNAVTEQQTIHAEGNHYTCDVCNKSFALRTTFRSHWRIHERQGQYSCNVCNKSFNDKSNLKKHQRLHAGERPFSCDVCGKSYSDQSNLKKHVRMHKDERLYSCDVCKKEFGCKVSMKQHYQRIHGISGKVSKPKLRISVKLGVIGLFRSYSAVKPDLAVTMNKDSGYSQC</sequence>
<dbReference type="Pfam" id="PF12874">
    <property type="entry name" value="zf-met"/>
    <property type="match status" value="1"/>
</dbReference>
<evidence type="ECO:0000313" key="12">
    <source>
        <dbReference type="Proteomes" id="UP000502823"/>
    </source>
</evidence>
<dbReference type="Proteomes" id="UP000502823">
    <property type="component" value="Unassembled WGS sequence"/>
</dbReference>
<dbReference type="Pfam" id="PF00096">
    <property type="entry name" value="zf-C2H2"/>
    <property type="match status" value="3"/>
</dbReference>
<dbReference type="SMART" id="SM00355">
    <property type="entry name" value="ZnF_C2H2"/>
    <property type="match status" value="4"/>
</dbReference>
<dbReference type="PROSITE" id="PS50157">
    <property type="entry name" value="ZINC_FINGER_C2H2_2"/>
    <property type="match status" value="4"/>
</dbReference>
<comment type="subcellular location">
    <subcellularLocation>
        <location evidence="1">Nucleus</location>
    </subcellularLocation>
</comment>
<keyword evidence="3" id="KW-0677">Repeat</keyword>
<name>A0A6L2Q708_COPFO</name>
<evidence type="ECO:0000256" key="8">
    <source>
        <dbReference type="ARBA" id="ARBA00023242"/>
    </source>
</evidence>
<dbReference type="OrthoDB" id="6155966at2759"/>
<proteinExistence type="predicted"/>
<feature type="domain" description="C2H2-type" evidence="10">
    <location>
        <begin position="102"/>
        <end position="129"/>
    </location>
</feature>
<keyword evidence="7" id="KW-0804">Transcription</keyword>
<accession>A0A6L2Q708</accession>
<dbReference type="SUPFAM" id="SSF57667">
    <property type="entry name" value="beta-beta-alpha zinc fingers"/>
    <property type="match status" value="2"/>
</dbReference>
<evidence type="ECO:0000256" key="2">
    <source>
        <dbReference type="ARBA" id="ARBA00022723"/>
    </source>
</evidence>
<reference evidence="12" key="1">
    <citation type="submission" date="2020-01" db="EMBL/GenBank/DDBJ databases">
        <title>Draft genome sequence of the Termite Coptotermes fromosanus.</title>
        <authorList>
            <person name="Itakura S."/>
            <person name="Yosikawa Y."/>
            <person name="Umezawa K."/>
        </authorList>
    </citation>
    <scope>NUCLEOTIDE SEQUENCE [LARGE SCALE GENOMIC DNA]</scope>
</reference>
<dbReference type="GO" id="GO:0006357">
    <property type="term" value="P:regulation of transcription by RNA polymerase II"/>
    <property type="evidence" value="ECO:0007669"/>
    <property type="project" value="UniProtKB-ARBA"/>
</dbReference>
<dbReference type="EMBL" id="BLKM01001573">
    <property type="protein sequence ID" value="GFG40154.1"/>
    <property type="molecule type" value="Genomic_DNA"/>
</dbReference>
<evidence type="ECO:0000256" key="7">
    <source>
        <dbReference type="ARBA" id="ARBA00023163"/>
    </source>
</evidence>
<dbReference type="Gene3D" id="3.30.160.60">
    <property type="entry name" value="Classic Zinc Finger"/>
    <property type="match status" value="4"/>
</dbReference>
<dbReference type="GO" id="GO:0008270">
    <property type="term" value="F:zinc ion binding"/>
    <property type="evidence" value="ECO:0007669"/>
    <property type="project" value="UniProtKB-KW"/>
</dbReference>
<evidence type="ECO:0000256" key="5">
    <source>
        <dbReference type="ARBA" id="ARBA00022833"/>
    </source>
</evidence>
<dbReference type="InterPro" id="IPR013087">
    <property type="entry name" value="Znf_C2H2_type"/>
</dbReference>
<evidence type="ECO:0000256" key="6">
    <source>
        <dbReference type="ARBA" id="ARBA00023015"/>
    </source>
</evidence>
<organism evidence="11 12">
    <name type="scientific">Coptotermes formosanus</name>
    <name type="common">Formosan subterranean termite</name>
    <dbReference type="NCBI Taxonomy" id="36987"/>
    <lineage>
        <taxon>Eukaryota</taxon>
        <taxon>Metazoa</taxon>
        <taxon>Ecdysozoa</taxon>
        <taxon>Arthropoda</taxon>
        <taxon>Hexapoda</taxon>
        <taxon>Insecta</taxon>
        <taxon>Pterygota</taxon>
        <taxon>Neoptera</taxon>
        <taxon>Polyneoptera</taxon>
        <taxon>Dictyoptera</taxon>
        <taxon>Blattodea</taxon>
        <taxon>Blattoidea</taxon>
        <taxon>Termitoidae</taxon>
        <taxon>Rhinotermitidae</taxon>
        <taxon>Coptotermes</taxon>
    </lineage>
</organism>
<dbReference type="GO" id="GO:0005634">
    <property type="term" value="C:nucleus"/>
    <property type="evidence" value="ECO:0007669"/>
    <property type="project" value="UniProtKB-SubCell"/>
</dbReference>
<dbReference type="AlphaFoldDB" id="A0A6L2Q708"/>
<evidence type="ECO:0000256" key="4">
    <source>
        <dbReference type="ARBA" id="ARBA00022771"/>
    </source>
</evidence>
<dbReference type="InParanoid" id="A0A6L2Q708"/>
<comment type="caution">
    <text evidence="11">The sequence shown here is derived from an EMBL/GenBank/DDBJ whole genome shotgun (WGS) entry which is preliminary data.</text>
</comment>
<evidence type="ECO:0000256" key="3">
    <source>
        <dbReference type="ARBA" id="ARBA00022737"/>
    </source>
</evidence>
<keyword evidence="8" id="KW-0539">Nucleus</keyword>
<evidence type="ECO:0000256" key="9">
    <source>
        <dbReference type="PROSITE-ProRule" id="PRU00042"/>
    </source>
</evidence>
<evidence type="ECO:0000259" key="10">
    <source>
        <dbReference type="PROSITE" id="PS50157"/>
    </source>
</evidence>
<dbReference type="FunFam" id="3.30.160.60:FF:001289">
    <property type="entry name" value="Zinc finger protein 574"/>
    <property type="match status" value="1"/>
</dbReference>
<keyword evidence="2" id="KW-0479">Metal-binding</keyword>
<dbReference type="PANTHER" id="PTHR16515">
    <property type="entry name" value="PR DOMAIN ZINC FINGER PROTEIN"/>
    <property type="match status" value="1"/>
</dbReference>
<feature type="domain" description="C2H2-type" evidence="10">
    <location>
        <begin position="74"/>
        <end position="101"/>
    </location>
</feature>
<dbReference type="PROSITE" id="PS00028">
    <property type="entry name" value="ZINC_FINGER_C2H2_1"/>
    <property type="match status" value="4"/>
</dbReference>